<dbReference type="EMBL" id="CP069104">
    <property type="protein sequence ID" value="QSS53942.1"/>
    <property type="molecule type" value="Genomic_DNA"/>
</dbReference>
<gene>
    <name evidence="1" type="ORF">I7I53_01357</name>
</gene>
<proteinExistence type="predicted"/>
<evidence type="ECO:0000313" key="2">
    <source>
        <dbReference type="Proteomes" id="UP000663419"/>
    </source>
</evidence>
<reference evidence="1" key="1">
    <citation type="submission" date="2021-01" db="EMBL/GenBank/DDBJ databases">
        <title>Chromosome-level genome assembly of a human fungal pathogen reveals clustering of transcriptionally co-regulated genes.</title>
        <authorList>
            <person name="Voorhies M."/>
            <person name="Cohen S."/>
            <person name="Shea T.P."/>
            <person name="Petrus S."/>
            <person name="Munoz J.F."/>
            <person name="Poplawski S."/>
            <person name="Goldman W.E."/>
            <person name="Michael T."/>
            <person name="Cuomo C.A."/>
            <person name="Sil A."/>
            <person name="Beyhan S."/>
        </authorList>
    </citation>
    <scope>NUCLEOTIDE SEQUENCE</scope>
    <source>
        <strain evidence="1">H88</strain>
    </source>
</reference>
<accession>A0A8A1LPL2</accession>
<dbReference type="VEuPathDB" id="FungiDB:I7I53_01357"/>
<dbReference type="Proteomes" id="UP000663419">
    <property type="component" value="Chromosome 3"/>
</dbReference>
<name>A0A8A1LPL2_AJEC8</name>
<protein>
    <submittedName>
        <fullName evidence="1">Uncharacterized protein</fullName>
    </submittedName>
</protein>
<evidence type="ECO:0000313" key="1">
    <source>
        <dbReference type="EMBL" id="QSS53942.1"/>
    </source>
</evidence>
<organism evidence="1 2">
    <name type="scientific">Ajellomyces capsulatus (strain H88)</name>
    <name type="common">Darling's disease fungus</name>
    <name type="synonym">Histoplasma capsulatum</name>
    <dbReference type="NCBI Taxonomy" id="544711"/>
    <lineage>
        <taxon>Eukaryota</taxon>
        <taxon>Fungi</taxon>
        <taxon>Dikarya</taxon>
        <taxon>Ascomycota</taxon>
        <taxon>Pezizomycotina</taxon>
        <taxon>Eurotiomycetes</taxon>
        <taxon>Eurotiomycetidae</taxon>
        <taxon>Onygenales</taxon>
        <taxon>Ajellomycetaceae</taxon>
        <taxon>Histoplasma</taxon>
    </lineage>
</organism>
<sequence length="135" mass="15070">MRYASSTFHITNSRVHTFRPSALPIPTSYPLQSVLRHSSYPPPGLLPPRLLSCNPFRSGLLRLIRTQLKTKYGQNYGHLRRHCSRPRYHPNIYSYSGGTDLALAWRPIRLGVAPAAPAALGIRRAAPGGIAWSQE</sequence>
<dbReference type="AlphaFoldDB" id="A0A8A1LPL2"/>